<dbReference type="InterPro" id="IPR036390">
    <property type="entry name" value="WH_DNA-bd_sf"/>
</dbReference>
<keyword evidence="3" id="KW-1185">Reference proteome</keyword>
<accession>F2BD18</accession>
<dbReference type="PANTHER" id="PTHR33221:SF4">
    <property type="entry name" value="HTH-TYPE TRANSCRIPTIONAL REPRESSOR NSRR"/>
    <property type="match status" value="1"/>
</dbReference>
<dbReference type="RefSeq" id="WP_007342630.1">
    <property type="nucleotide sequence ID" value="NZ_GL878494.1"/>
</dbReference>
<keyword evidence="1" id="KW-0238">DNA-binding</keyword>
<dbReference type="AlphaFoldDB" id="F2BD18"/>
<dbReference type="STRING" id="267212.GCA_001063965_00072"/>
<sequence length="153" mass="16753">MYLTQQTDYALRVLAYAAVNSEELVNIATIAEVYGISKSHLMKVVTALVKGGFLDSVRGKGGGLRLRRQAELIRLGDVVRHMEPMKLVECMGAGNQCLLTSCCLLASVLNDAGKAFLEHLDKFTLADLINKPTFDMLYSPKISLAARPIRPQA</sequence>
<comment type="caution">
    <text evidence="2">The sequence shown here is derived from an EMBL/GenBank/DDBJ whole genome shotgun (WGS) entry which is preliminary data.</text>
</comment>
<dbReference type="NCBIfam" id="TIGR00738">
    <property type="entry name" value="rrf2_super"/>
    <property type="match status" value="1"/>
</dbReference>
<evidence type="ECO:0000313" key="2">
    <source>
        <dbReference type="EMBL" id="EGF10742.1"/>
    </source>
</evidence>
<proteinExistence type="predicted"/>
<name>F2BD18_9NEIS</name>
<protein>
    <submittedName>
        <fullName evidence="2">Transcriptional repressor NsrR</fullName>
    </submittedName>
</protein>
<organism evidence="2 3">
    <name type="scientific">Neisseria bacilliformis ATCC BAA-1200</name>
    <dbReference type="NCBI Taxonomy" id="888742"/>
    <lineage>
        <taxon>Bacteria</taxon>
        <taxon>Pseudomonadati</taxon>
        <taxon>Pseudomonadota</taxon>
        <taxon>Betaproteobacteria</taxon>
        <taxon>Neisseriales</taxon>
        <taxon>Neisseriaceae</taxon>
        <taxon>Neisseria</taxon>
    </lineage>
</organism>
<dbReference type="Proteomes" id="UP000004105">
    <property type="component" value="Unassembled WGS sequence"/>
</dbReference>
<reference evidence="2 3" key="1">
    <citation type="submission" date="2011-02" db="EMBL/GenBank/DDBJ databases">
        <authorList>
            <person name="Muzny D."/>
            <person name="Qin X."/>
            <person name="Deng J."/>
            <person name="Jiang H."/>
            <person name="Liu Y."/>
            <person name="Qu J."/>
            <person name="Song X.-Z."/>
            <person name="Zhang L."/>
            <person name="Thornton R."/>
            <person name="Coyle M."/>
            <person name="Francisco L."/>
            <person name="Jackson L."/>
            <person name="Javaid M."/>
            <person name="Korchina V."/>
            <person name="Kovar C."/>
            <person name="Mata R."/>
            <person name="Mathew T."/>
            <person name="Ngo R."/>
            <person name="Nguyen L."/>
            <person name="Nguyen N."/>
            <person name="Okwuonu G."/>
            <person name="Ongeri F."/>
            <person name="Pham C."/>
            <person name="Simmons D."/>
            <person name="Wilczek-Boney K."/>
            <person name="Hale W."/>
            <person name="Jakkamsetti A."/>
            <person name="Pham P."/>
            <person name="Ruth R."/>
            <person name="San Lucas F."/>
            <person name="Warren J."/>
            <person name="Zhang J."/>
            <person name="Zhao Z."/>
            <person name="Zhou C."/>
            <person name="Zhu D."/>
            <person name="Lee S."/>
            <person name="Bess C."/>
            <person name="Blankenburg K."/>
            <person name="Forbes L."/>
            <person name="Fu Q."/>
            <person name="Gubbala S."/>
            <person name="Hirani K."/>
            <person name="Jayaseelan J.C."/>
            <person name="Lara F."/>
            <person name="Munidasa M."/>
            <person name="Palculict T."/>
            <person name="Patil S."/>
            <person name="Pu L.-L."/>
            <person name="Saada N."/>
            <person name="Tang L."/>
            <person name="Weissenberger G."/>
            <person name="Zhu Y."/>
            <person name="Hemphill L."/>
            <person name="Shang Y."/>
            <person name="Youmans B."/>
            <person name="Ayvaz T."/>
            <person name="Ross M."/>
            <person name="Santibanez J."/>
            <person name="Aqrawi P."/>
            <person name="Gross S."/>
            <person name="Joshi V."/>
            <person name="Fowler G."/>
            <person name="Nazareth L."/>
            <person name="Reid J."/>
            <person name="Worley K."/>
            <person name="Petrosino J."/>
            <person name="Highlander S."/>
            <person name="Gibbs R."/>
        </authorList>
    </citation>
    <scope>NUCLEOTIDE SEQUENCE [LARGE SCALE GENOMIC DNA]</scope>
    <source>
        <strain evidence="2 3">ATCC BAA-1200</strain>
    </source>
</reference>
<dbReference type="GO" id="GO:0003700">
    <property type="term" value="F:DNA-binding transcription factor activity"/>
    <property type="evidence" value="ECO:0007669"/>
    <property type="project" value="TreeGrafter"/>
</dbReference>
<dbReference type="Gene3D" id="1.10.10.10">
    <property type="entry name" value="Winged helix-like DNA-binding domain superfamily/Winged helix DNA-binding domain"/>
    <property type="match status" value="1"/>
</dbReference>
<dbReference type="GO" id="GO:0005829">
    <property type="term" value="C:cytosol"/>
    <property type="evidence" value="ECO:0007669"/>
    <property type="project" value="TreeGrafter"/>
</dbReference>
<dbReference type="EMBL" id="AFAY01000031">
    <property type="protein sequence ID" value="EGF10742.1"/>
    <property type="molecule type" value="Genomic_DNA"/>
</dbReference>
<dbReference type="GO" id="GO:0003677">
    <property type="term" value="F:DNA binding"/>
    <property type="evidence" value="ECO:0007669"/>
    <property type="project" value="UniProtKB-KW"/>
</dbReference>
<dbReference type="HOGENOM" id="CLU_107144_2_1_4"/>
<dbReference type="SUPFAM" id="SSF46785">
    <property type="entry name" value="Winged helix' DNA-binding domain"/>
    <property type="match status" value="1"/>
</dbReference>
<dbReference type="OrthoDB" id="9795923at2"/>
<dbReference type="InterPro" id="IPR000944">
    <property type="entry name" value="Tscrpt_reg_Rrf2"/>
</dbReference>
<dbReference type="PANTHER" id="PTHR33221">
    <property type="entry name" value="WINGED HELIX-TURN-HELIX TRANSCRIPTIONAL REGULATOR, RRF2 FAMILY"/>
    <property type="match status" value="1"/>
</dbReference>
<dbReference type="InterPro" id="IPR036388">
    <property type="entry name" value="WH-like_DNA-bd_sf"/>
</dbReference>
<gene>
    <name evidence="2" type="primary">nsrR</name>
    <name evidence="2" type="ORF">HMPREF9123_1624</name>
</gene>
<evidence type="ECO:0000313" key="3">
    <source>
        <dbReference type="Proteomes" id="UP000004105"/>
    </source>
</evidence>
<evidence type="ECO:0000256" key="1">
    <source>
        <dbReference type="ARBA" id="ARBA00023125"/>
    </source>
</evidence>
<dbReference type="Pfam" id="PF02082">
    <property type="entry name" value="Rrf2"/>
    <property type="match status" value="1"/>
</dbReference>
<dbReference type="PROSITE" id="PS51197">
    <property type="entry name" value="HTH_RRF2_2"/>
    <property type="match status" value="1"/>
</dbReference>